<evidence type="ECO:0000259" key="2">
    <source>
        <dbReference type="Pfam" id="PF12802"/>
    </source>
</evidence>
<dbReference type="CDD" id="cd00090">
    <property type="entry name" value="HTH_ARSR"/>
    <property type="match status" value="1"/>
</dbReference>
<dbReference type="InterPro" id="IPR049874">
    <property type="entry name" value="ROK_cs"/>
</dbReference>
<dbReference type="InterPro" id="IPR043129">
    <property type="entry name" value="ATPase_NBD"/>
</dbReference>
<dbReference type="EMBL" id="FNDJ01000021">
    <property type="protein sequence ID" value="SDL00722.1"/>
    <property type="molecule type" value="Genomic_DNA"/>
</dbReference>
<feature type="domain" description="HTH marR-type" evidence="2">
    <location>
        <begin position="13"/>
        <end position="55"/>
    </location>
</feature>
<dbReference type="PROSITE" id="PS01125">
    <property type="entry name" value="ROK"/>
    <property type="match status" value="1"/>
</dbReference>
<dbReference type="Pfam" id="PF00480">
    <property type="entry name" value="ROK"/>
    <property type="match status" value="1"/>
</dbReference>
<keyword evidence="3" id="KW-0808">Transferase</keyword>
<dbReference type="SUPFAM" id="SSF53067">
    <property type="entry name" value="Actin-like ATPase domain"/>
    <property type="match status" value="1"/>
</dbReference>
<dbReference type="PANTHER" id="PTHR18964">
    <property type="entry name" value="ROK (REPRESSOR, ORF, KINASE) FAMILY"/>
    <property type="match status" value="1"/>
</dbReference>
<protein>
    <submittedName>
        <fullName evidence="3">Sugar kinase of the NBD/HSP70 family, may contain an N-terminal HTH domain</fullName>
    </submittedName>
</protein>
<dbReference type="OrthoDB" id="3863906at2"/>
<dbReference type="Gene3D" id="3.30.420.40">
    <property type="match status" value="2"/>
</dbReference>
<keyword evidence="4" id="KW-1185">Reference proteome</keyword>
<dbReference type="Gene3D" id="1.10.10.10">
    <property type="entry name" value="Winged helix-like DNA-binding domain superfamily/Winged helix DNA-binding domain"/>
    <property type="match status" value="1"/>
</dbReference>
<dbReference type="InterPro" id="IPR000835">
    <property type="entry name" value="HTH_MarR-typ"/>
</dbReference>
<dbReference type="GO" id="GO:0016301">
    <property type="term" value="F:kinase activity"/>
    <property type="evidence" value="ECO:0007669"/>
    <property type="project" value="UniProtKB-KW"/>
</dbReference>
<dbReference type="SUPFAM" id="SSF46785">
    <property type="entry name" value="Winged helix' DNA-binding domain"/>
    <property type="match status" value="1"/>
</dbReference>
<dbReference type="STRING" id="633440.SAMN05421869_12154"/>
<keyword evidence="3" id="KW-0418">Kinase</keyword>
<dbReference type="PANTHER" id="PTHR18964:SF173">
    <property type="entry name" value="GLUCOKINASE"/>
    <property type="match status" value="1"/>
</dbReference>
<dbReference type="GO" id="GO:0003700">
    <property type="term" value="F:DNA-binding transcription factor activity"/>
    <property type="evidence" value="ECO:0007669"/>
    <property type="project" value="InterPro"/>
</dbReference>
<dbReference type="Pfam" id="PF12802">
    <property type="entry name" value="MarR_2"/>
    <property type="match status" value="1"/>
</dbReference>
<reference evidence="3 4" key="1">
    <citation type="submission" date="2016-10" db="EMBL/GenBank/DDBJ databases">
        <authorList>
            <person name="de Groot N.N."/>
        </authorList>
    </citation>
    <scope>NUCLEOTIDE SEQUENCE [LARGE SCALE GENOMIC DNA]</scope>
    <source>
        <strain evidence="3 4">CGMCC 4.6533</strain>
    </source>
</reference>
<dbReference type="AlphaFoldDB" id="A0A1G9GJD7"/>
<proteinExistence type="inferred from homology"/>
<gene>
    <name evidence="3" type="ORF">SAMN05421869_12154</name>
</gene>
<dbReference type="InterPro" id="IPR000600">
    <property type="entry name" value="ROK"/>
</dbReference>
<dbReference type="InterPro" id="IPR011991">
    <property type="entry name" value="ArsR-like_HTH"/>
</dbReference>
<accession>A0A1G9GJD7</accession>
<evidence type="ECO:0000313" key="4">
    <source>
        <dbReference type="Proteomes" id="UP000199202"/>
    </source>
</evidence>
<dbReference type="RefSeq" id="WP_090942725.1">
    <property type="nucleotide sequence ID" value="NZ_FNDJ01000021.1"/>
</dbReference>
<dbReference type="InterPro" id="IPR036388">
    <property type="entry name" value="WH-like_DNA-bd_sf"/>
</dbReference>
<sequence length="396" mass="40672">MTNGSNGQSAGAGALLAILRDGRARTRGELAELTGMSRSTVSQRLDGLIDRHWVVAGEGSISSGGRPAAVFAFNEGARVVLAADLGATHARLAVVDLGMTVRAERAMELPVDRGPEPTLERVVAAFRELLATGGYDPAQVCGIGVGLPGPVEHASGRPVNPPIMPGWHGFGVPAWLGERLGVPPAGPGRVLVDNDVNVMALGEHWAARPAVDHLIFIKMGTGIGCGIITGGRLHRGAQGAAGDVGHIRVPASDAPCRCGNSGCLEAVAGGASMAAVLREAGIEAQGGRDVVTLMRAGDLRATWLVRQAGREVGTVMASIVNFFNPSVIVIGGDIAEAGEQVLAGVREAIYSRSLPLATQHLGIRASRLRDRSGVIGAAVMVVEDVLAPAAIDQAVT</sequence>
<evidence type="ECO:0000256" key="1">
    <source>
        <dbReference type="ARBA" id="ARBA00006479"/>
    </source>
</evidence>
<organism evidence="3 4">
    <name type="scientific">Nonomuraea jiangxiensis</name>
    <dbReference type="NCBI Taxonomy" id="633440"/>
    <lineage>
        <taxon>Bacteria</taxon>
        <taxon>Bacillati</taxon>
        <taxon>Actinomycetota</taxon>
        <taxon>Actinomycetes</taxon>
        <taxon>Streptosporangiales</taxon>
        <taxon>Streptosporangiaceae</taxon>
        <taxon>Nonomuraea</taxon>
    </lineage>
</organism>
<name>A0A1G9GJD7_9ACTN</name>
<comment type="similarity">
    <text evidence="1">Belongs to the ROK (NagC/XylR) family.</text>
</comment>
<evidence type="ECO:0000313" key="3">
    <source>
        <dbReference type="EMBL" id="SDL00722.1"/>
    </source>
</evidence>
<dbReference type="Proteomes" id="UP000199202">
    <property type="component" value="Unassembled WGS sequence"/>
</dbReference>
<dbReference type="InterPro" id="IPR036390">
    <property type="entry name" value="WH_DNA-bd_sf"/>
</dbReference>